<evidence type="ECO:0000256" key="3">
    <source>
        <dbReference type="ARBA" id="ARBA00022448"/>
    </source>
</evidence>
<dbReference type="PROSITE" id="PS51257">
    <property type="entry name" value="PROKAR_LIPOPROTEIN"/>
    <property type="match status" value="1"/>
</dbReference>
<dbReference type="EMBL" id="WUBS01000006">
    <property type="protein sequence ID" value="NDL63076.1"/>
    <property type="molecule type" value="Genomic_DNA"/>
</dbReference>
<evidence type="ECO:0000256" key="7">
    <source>
        <dbReference type="ARBA" id="ARBA00023136"/>
    </source>
</evidence>
<dbReference type="GO" id="GO:0005886">
    <property type="term" value="C:plasma membrane"/>
    <property type="evidence" value="ECO:0007669"/>
    <property type="project" value="UniProtKB-SubCell"/>
</dbReference>
<reference evidence="9 10" key="2">
    <citation type="submission" date="2020-02" db="EMBL/GenBank/DDBJ databases">
        <title>The new genus of Enterobacteriales.</title>
        <authorList>
            <person name="Kim I.S."/>
        </authorList>
    </citation>
    <scope>NUCLEOTIDE SEQUENCE [LARGE SCALE GENOMIC DNA]</scope>
    <source>
        <strain evidence="9 10">SAP-6</strain>
    </source>
</reference>
<comment type="subcellular location">
    <subcellularLocation>
        <location evidence="1">Cell membrane</location>
        <topology evidence="1">Multi-pass membrane protein</topology>
    </subcellularLocation>
</comment>
<dbReference type="InterPro" id="IPR002549">
    <property type="entry name" value="AI-2E-like"/>
</dbReference>
<protein>
    <submittedName>
        <fullName evidence="9">AI-2E family transporter YdiK</fullName>
    </submittedName>
</protein>
<keyword evidence="5 8" id="KW-0812">Transmembrane</keyword>
<keyword evidence="7 8" id="KW-0472">Membrane</keyword>
<evidence type="ECO:0000256" key="4">
    <source>
        <dbReference type="ARBA" id="ARBA00022475"/>
    </source>
</evidence>
<feature type="transmembrane region" description="Helical" evidence="8">
    <location>
        <begin position="65"/>
        <end position="90"/>
    </location>
</feature>
<evidence type="ECO:0000256" key="2">
    <source>
        <dbReference type="ARBA" id="ARBA00009773"/>
    </source>
</evidence>
<sequence>MDYPRQLLDLPRMLFSVTFIALMTLACFWVVQPFILGFAWASMVVIATWPLLIKIQGLLWGRRSLAVVVMTLLLVLLFVLPVSILISSVIDNSAPLVAWATQPNRLTLPTLHWLRDVPLVGHKLYSGWQTMISGGGGPLVTKIQPYIGQSATWLLSQVAQVGSFLIHCGLMILFSVLLYIRGERVALAVRHFAIRLGAERGDASVLLAAQAIRAVALGVVLTAIVQAVLGGIGLAVSGIPLATILTIVMFIMCIAQLGPLPILIPAMIWLYWSGDTTWGTVLLIWSCVVGTLDNILRPIFIRMGADLPILLVLCGVIGGLLAFGMIGLFIGPVVLAVSYRLIFAWVHEAPSPSEMHDPEKHLSDLSEL</sequence>
<evidence type="ECO:0000313" key="10">
    <source>
        <dbReference type="Proteomes" id="UP000461443"/>
    </source>
</evidence>
<evidence type="ECO:0000256" key="6">
    <source>
        <dbReference type="ARBA" id="ARBA00022989"/>
    </source>
</evidence>
<evidence type="ECO:0000256" key="8">
    <source>
        <dbReference type="SAM" id="Phobius"/>
    </source>
</evidence>
<comment type="caution">
    <text evidence="9">The sequence shown here is derived from an EMBL/GenBank/DDBJ whole genome shotgun (WGS) entry which is preliminary data.</text>
</comment>
<keyword evidence="6 8" id="KW-1133">Transmembrane helix</keyword>
<keyword evidence="10" id="KW-1185">Reference proteome</keyword>
<dbReference type="Proteomes" id="UP000461443">
    <property type="component" value="Unassembled WGS sequence"/>
</dbReference>
<feature type="transmembrane region" description="Helical" evidence="8">
    <location>
        <begin position="158"/>
        <end position="180"/>
    </location>
</feature>
<feature type="transmembrane region" description="Helical" evidence="8">
    <location>
        <begin position="278"/>
        <end position="296"/>
    </location>
</feature>
<proteinExistence type="inferred from homology"/>
<evidence type="ECO:0000256" key="5">
    <source>
        <dbReference type="ARBA" id="ARBA00022692"/>
    </source>
</evidence>
<reference evidence="9 10" key="1">
    <citation type="submission" date="2019-12" db="EMBL/GenBank/DDBJ databases">
        <authorList>
            <person name="Lee S.D."/>
        </authorList>
    </citation>
    <scope>NUCLEOTIDE SEQUENCE [LARGE SCALE GENOMIC DNA]</scope>
    <source>
        <strain evidence="9 10">SAP-6</strain>
    </source>
</reference>
<feature type="transmembrane region" description="Helical" evidence="8">
    <location>
        <begin position="215"/>
        <end position="236"/>
    </location>
</feature>
<feature type="transmembrane region" description="Helical" evidence="8">
    <location>
        <begin position="37"/>
        <end position="53"/>
    </location>
</feature>
<dbReference type="AlphaFoldDB" id="A0A845SJ81"/>
<evidence type="ECO:0000313" key="9">
    <source>
        <dbReference type="EMBL" id="NDL63076.1"/>
    </source>
</evidence>
<keyword evidence="3" id="KW-0813">Transport</keyword>
<accession>A0A845SJ81</accession>
<dbReference type="RefSeq" id="WP_162365792.1">
    <property type="nucleotide sequence ID" value="NZ_WUBS01000006.1"/>
</dbReference>
<organism evidence="9 10">
    <name type="scientific">Acerihabitans arboris</name>
    <dbReference type="NCBI Taxonomy" id="2691583"/>
    <lineage>
        <taxon>Bacteria</taxon>
        <taxon>Pseudomonadati</taxon>
        <taxon>Pseudomonadota</taxon>
        <taxon>Gammaproteobacteria</taxon>
        <taxon>Enterobacterales</taxon>
        <taxon>Pectobacteriaceae</taxon>
        <taxon>Acerihabitans</taxon>
    </lineage>
</organism>
<comment type="similarity">
    <text evidence="2">Belongs to the autoinducer-2 exporter (AI-2E) (TC 2.A.86) family.</text>
</comment>
<dbReference type="NCBIfam" id="NF008216">
    <property type="entry name" value="PRK10983.1"/>
    <property type="match status" value="1"/>
</dbReference>
<dbReference type="PANTHER" id="PTHR21716:SF67">
    <property type="entry name" value="TRANSPORT PROTEIN YDIK-RELATED"/>
    <property type="match status" value="1"/>
</dbReference>
<gene>
    <name evidence="9" type="primary">ydiK</name>
    <name evidence="9" type="ORF">GRH90_09980</name>
</gene>
<dbReference type="Pfam" id="PF01594">
    <property type="entry name" value="AI-2E_transport"/>
    <property type="match status" value="1"/>
</dbReference>
<dbReference type="PANTHER" id="PTHR21716">
    <property type="entry name" value="TRANSMEMBRANE PROTEIN"/>
    <property type="match status" value="1"/>
</dbReference>
<feature type="transmembrane region" description="Helical" evidence="8">
    <location>
        <begin position="12"/>
        <end position="31"/>
    </location>
</feature>
<feature type="transmembrane region" description="Helical" evidence="8">
    <location>
        <begin position="248"/>
        <end position="272"/>
    </location>
</feature>
<feature type="transmembrane region" description="Helical" evidence="8">
    <location>
        <begin position="308"/>
        <end position="330"/>
    </location>
</feature>
<name>A0A845SJ81_9GAMM</name>
<keyword evidence="4" id="KW-1003">Cell membrane</keyword>
<evidence type="ECO:0000256" key="1">
    <source>
        <dbReference type="ARBA" id="ARBA00004651"/>
    </source>
</evidence>